<reference evidence="1" key="1">
    <citation type="submission" date="2023-06" db="EMBL/GenBank/DDBJ databases">
        <authorList>
            <consortium name="Lawrence Berkeley National Laboratory"/>
            <person name="Ahrendt S."/>
            <person name="Sahu N."/>
            <person name="Indic B."/>
            <person name="Wong-Bajracharya J."/>
            <person name="Merenyi Z."/>
            <person name="Ke H.-M."/>
            <person name="Monk M."/>
            <person name="Kocsube S."/>
            <person name="Drula E."/>
            <person name="Lipzen A."/>
            <person name="Balint B."/>
            <person name="Henrissat B."/>
            <person name="Andreopoulos B."/>
            <person name="Martin F.M."/>
            <person name="Harder C.B."/>
            <person name="Rigling D."/>
            <person name="Ford K.L."/>
            <person name="Foster G.D."/>
            <person name="Pangilinan J."/>
            <person name="Papanicolaou A."/>
            <person name="Barry K."/>
            <person name="LaButti K."/>
            <person name="Viragh M."/>
            <person name="Koriabine M."/>
            <person name="Yan M."/>
            <person name="Riley R."/>
            <person name="Champramary S."/>
            <person name="Plett K.L."/>
            <person name="Tsai I.J."/>
            <person name="Slot J."/>
            <person name="Sipos G."/>
            <person name="Plett J."/>
            <person name="Nagy L.G."/>
            <person name="Grigoriev I.V."/>
        </authorList>
    </citation>
    <scope>NUCLEOTIDE SEQUENCE</scope>
    <source>
        <strain evidence="1">CCBAS 213</strain>
    </source>
</reference>
<evidence type="ECO:0000313" key="2">
    <source>
        <dbReference type="Proteomes" id="UP001175211"/>
    </source>
</evidence>
<dbReference type="GeneID" id="85353637"/>
<keyword evidence="2" id="KW-1185">Reference proteome</keyword>
<protein>
    <submittedName>
        <fullName evidence="1">Uncharacterized protein</fullName>
    </submittedName>
</protein>
<accession>A0AA39JLF1</accession>
<organism evidence="1 2">
    <name type="scientific">Armillaria tabescens</name>
    <name type="common">Ringless honey mushroom</name>
    <name type="synonym">Agaricus tabescens</name>
    <dbReference type="NCBI Taxonomy" id="1929756"/>
    <lineage>
        <taxon>Eukaryota</taxon>
        <taxon>Fungi</taxon>
        <taxon>Dikarya</taxon>
        <taxon>Basidiomycota</taxon>
        <taxon>Agaricomycotina</taxon>
        <taxon>Agaricomycetes</taxon>
        <taxon>Agaricomycetidae</taxon>
        <taxon>Agaricales</taxon>
        <taxon>Marasmiineae</taxon>
        <taxon>Physalacriaceae</taxon>
        <taxon>Desarmillaria</taxon>
    </lineage>
</organism>
<sequence>MSFTLTDSSSSMATTLIKKGAHFLYSGNLAKPLADVCLICTRKGHKISDCSYQNFKSGDSTKCKLCNDKSDPVVMVKATDAIKFFLDQLNLHNKHPDLMHKLHSSFPMGNFPALSQTVIFPKYISDSAHIAFIDLYFEEKVATRRMRSKTRFGSAADVTKIGSKGFFIEHTCPFGCSSLESNVCLIANAVMDIWSVLKVSPSVNSFLYKYDMQSTKDLIA</sequence>
<dbReference type="RefSeq" id="XP_060325272.1">
    <property type="nucleotide sequence ID" value="XM_060470089.1"/>
</dbReference>
<dbReference type="Proteomes" id="UP001175211">
    <property type="component" value="Unassembled WGS sequence"/>
</dbReference>
<dbReference type="AlphaFoldDB" id="A0AA39JLF1"/>
<comment type="caution">
    <text evidence="1">The sequence shown here is derived from an EMBL/GenBank/DDBJ whole genome shotgun (WGS) entry which is preliminary data.</text>
</comment>
<name>A0AA39JLF1_ARMTA</name>
<dbReference type="EMBL" id="JAUEPS010000052">
    <property type="protein sequence ID" value="KAK0444925.1"/>
    <property type="molecule type" value="Genomic_DNA"/>
</dbReference>
<gene>
    <name evidence="1" type="ORF">EV420DRAFT_1484516</name>
</gene>
<proteinExistence type="predicted"/>
<evidence type="ECO:0000313" key="1">
    <source>
        <dbReference type="EMBL" id="KAK0444925.1"/>
    </source>
</evidence>